<evidence type="ECO:0000256" key="9">
    <source>
        <dbReference type="SAM" id="Phobius"/>
    </source>
</evidence>
<evidence type="ECO:0000256" key="5">
    <source>
        <dbReference type="ARBA" id="ARBA00023049"/>
    </source>
</evidence>
<feature type="transmembrane region" description="Helical" evidence="9">
    <location>
        <begin position="97"/>
        <end position="116"/>
    </location>
</feature>
<evidence type="ECO:0000259" key="11">
    <source>
        <dbReference type="Pfam" id="PF16491"/>
    </source>
</evidence>
<feature type="binding site" evidence="7">
    <location>
        <position position="275"/>
    </location>
    <ligand>
        <name>Zn(2+)</name>
        <dbReference type="ChEBI" id="CHEBI:29105"/>
        <note>catalytic</note>
    </ligand>
</feature>
<evidence type="ECO:0000256" key="4">
    <source>
        <dbReference type="ARBA" id="ARBA00022833"/>
    </source>
</evidence>
<feature type="active site" description="Proton donor" evidence="6">
    <location>
        <position position="357"/>
    </location>
</feature>
<keyword evidence="3 8" id="KW-0378">Hydrolase</keyword>
<feature type="transmembrane region" description="Helical" evidence="9">
    <location>
        <begin position="326"/>
        <end position="345"/>
    </location>
</feature>
<dbReference type="EMBL" id="CADCUE010000195">
    <property type="protein sequence ID" value="CAA9347104.1"/>
    <property type="molecule type" value="Genomic_DNA"/>
</dbReference>
<feature type="binding site" evidence="7">
    <location>
        <position position="279"/>
    </location>
    <ligand>
        <name>Zn(2+)</name>
        <dbReference type="ChEBI" id="CHEBI:29105"/>
        <note>catalytic</note>
    </ligand>
</feature>
<evidence type="ECO:0000313" key="12">
    <source>
        <dbReference type="EMBL" id="CAA9347104.1"/>
    </source>
</evidence>
<comment type="cofactor">
    <cofactor evidence="7 8">
        <name>Zn(2+)</name>
        <dbReference type="ChEBI" id="CHEBI:29105"/>
    </cofactor>
    <text evidence="7 8">Binds 1 zinc ion per subunit.</text>
</comment>
<organism evidence="12">
    <name type="scientific">uncultured Frankineae bacterium</name>
    <dbReference type="NCBI Taxonomy" id="437475"/>
    <lineage>
        <taxon>Bacteria</taxon>
        <taxon>Bacillati</taxon>
        <taxon>Actinomycetota</taxon>
        <taxon>Actinomycetes</taxon>
        <taxon>Frankiales</taxon>
        <taxon>environmental samples</taxon>
    </lineage>
</organism>
<feature type="binding site" evidence="7">
    <location>
        <position position="353"/>
    </location>
    <ligand>
        <name>Zn(2+)</name>
        <dbReference type="ChEBI" id="CHEBI:29105"/>
        <note>catalytic</note>
    </ligand>
</feature>
<comment type="similarity">
    <text evidence="8">Belongs to the peptidase M48 family.</text>
</comment>
<dbReference type="InterPro" id="IPR032456">
    <property type="entry name" value="Peptidase_M48_N"/>
</dbReference>
<keyword evidence="5 8" id="KW-0482">Metalloprotease</keyword>
<evidence type="ECO:0000256" key="7">
    <source>
        <dbReference type="PIRSR" id="PIRSR627057-2"/>
    </source>
</evidence>
<evidence type="ECO:0000256" key="8">
    <source>
        <dbReference type="RuleBase" id="RU003983"/>
    </source>
</evidence>
<keyword evidence="9" id="KW-0812">Transmembrane</keyword>
<feature type="transmembrane region" description="Helical" evidence="9">
    <location>
        <begin position="173"/>
        <end position="195"/>
    </location>
</feature>
<dbReference type="Gene3D" id="3.30.2010.10">
    <property type="entry name" value="Metalloproteases ('zincins'), catalytic domain"/>
    <property type="match status" value="1"/>
</dbReference>
<evidence type="ECO:0000256" key="3">
    <source>
        <dbReference type="ARBA" id="ARBA00022801"/>
    </source>
</evidence>
<dbReference type="InterPro" id="IPR027057">
    <property type="entry name" value="CAXX_Prtase_1"/>
</dbReference>
<feature type="transmembrane region" description="Helical" evidence="9">
    <location>
        <begin position="63"/>
        <end position="85"/>
    </location>
</feature>
<feature type="active site" evidence="6">
    <location>
        <position position="276"/>
    </location>
</feature>
<keyword evidence="9" id="KW-0472">Membrane</keyword>
<dbReference type="GO" id="GO:0046872">
    <property type="term" value="F:metal ion binding"/>
    <property type="evidence" value="ECO:0007669"/>
    <property type="project" value="UniProtKB-KW"/>
</dbReference>
<dbReference type="GO" id="GO:0071586">
    <property type="term" value="P:CAAX-box protein processing"/>
    <property type="evidence" value="ECO:0007669"/>
    <property type="project" value="InterPro"/>
</dbReference>
<evidence type="ECO:0000256" key="2">
    <source>
        <dbReference type="ARBA" id="ARBA00022723"/>
    </source>
</evidence>
<feature type="domain" description="Peptidase M48" evidence="10">
    <location>
        <begin position="208"/>
        <end position="411"/>
    </location>
</feature>
<reference evidence="12" key="1">
    <citation type="submission" date="2020-02" db="EMBL/GenBank/DDBJ databases">
        <authorList>
            <person name="Meier V. D."/>
        </authorList>
    </citation>
    <scope>NUCLEOTIDE SEQUENCE</scope>
    <source>
        <strain evidence="12">AVDCRST_MAG16</strain>
    </source>
</reference>
<dbReference type="AlphaFoldDB" id="A0A6J4M1A9"/>
<evidence type="ECO:0000256" key="1">
    <source>
        <dbReference type="ARBA" id="ARBA00022670"/>
    </source>
</evidence>
<name>A0A6J4M1A9_9ACTN</name>
<keyword evidence="2 7" id="KW-0479">Metal-binding</keyword>
<evidence type="ECO:0000259" key="10">
    <source>
        <dbReference type="Pfam" id="PF01435"/>
    </source>
</evidence>
<dbReference type="Pfam" id="PF16491">
    <property type="entry name" value="Peptidase_M48_N"/>
    <property type="match status" value="1"/>
</dbReference>
<feature type="transmembrane region" description="Helical" evidence="9">
    <location>
        <begin position="285"/>
        <end position="306"/>
    </location>
</feature>
<gene>
    <name evidence="12" type="ORF">AVDCRST_MAG16-2120</name>
</gene>
<keyword evidence="4 7" id="KW-0862">Zinc</keyword>
<accession>A0A6J4M1A9</accession>
<dbReference type="GO" id="GO:0004222">
    <property type="term" value="F:metalloendopeptidase activity"/>
    <property type="evidence" value="ECO:0007669"/>
    <property type="project" value="InterPro"/>
</dbReference>
<keyword evidence="1 8" id="KW-0645">Protease</keyword>
<evidence type="ECO:0000256" key="6">
    <source>
        <dbReference type="PIRSR" id="PIRSR627057-1"/>
    </source>
</evidence>
<protein>
    <submittedName>
        <fullName evidence="12">Peptidase, M48 family</fullName>
    </submittedName>
</protein>
<dbReference type="Pfam" id="PF01435">
    <property type="entry name" value="Peptidase_M48"/>
    <property type="match status" value="1"/>
</dbReference>
<dbReference type="InterPro" id="IPR001915">
    <property type="entry name" value="Peptidase_M48"/>
</dbReference>
<sequence length="418" mass="44326">MSRRVPAVVLALLLAALAAALVVTVPWTPLPGADLDPDAARDFTSAQRAREVAFHDALRPTSYASLALALVVVSVLALTGTGARLVRAVARPLGGGWVWQVVLGTLAVTVVVRLATLPLRMRSESVLREYGLSTQTWPSWALDLLRGLLVDTGLSAVALLALVGIARAAPRTWWAWGAASTAALVVAGSFAYPLVVEPVFNDFTSLPAGPLREQVLDLAARDGIVVDDVLVSDASRRTTALNAYVSGFGGSRRIVLYDTLVERATPEEVALVVAHELGHAEEGDVLAGTLLGALGSAAAVCALALLLSWSPVLRRSGAEGMHDPRIVPLLLALVAVGTLLLAPASNLVSRRVEARADVHSLDLTRDPRTFAASQRRLAVANLSDLEPHPFAYAVFASHPSTTERLALVREWERLRGRP</sequence>
<dbReference type="PANTHER" id="PTHR10120">
    <property type="entry name" value="CAAX PRENYL PROTEASE 1"/>
    <property type="match status" value="1"/>
</dbReference>
<feature type="domain" description="CAAX prenyl protease 1 N-terminal" evidence="11">
    <location>
        <begin position="69"/>
        <end position="201"/>
    </location>
</feature>
<proteinExistence type="inferred from homology"/>
<dbReference type="CDD" id="cd07343">
    <property type="entry name" value="M48A_Zmpste24p_like"/>
    <property type="match status" value="1"/>
</dbReference>
<keyword evidence="9" id="KW-1133">Transmembrane helix</keyword>
<feature type="transmembrane region" description="Helical" evidence="9">
    <location>
        <begin position="144"/>
        <end position="166"/>
    </location>
</feature>